<keyword evidence="7" id="KW-0630">Potassium</keyword>
<evidence type="ECO:0000313" key="15">
    <source>
        <dbReference type="Proteomes" id="UP000576821"/>
    </source>
</evidence>
<evidence type="ECO:0000256" key="10">
    <source>
        <dbReference type="ARBA" id="ARBA00023136"/>
    </source>
</evidence>
<evidence type="ECO:0000256" key="5">
    <source>
        <dbReference type="ARBA" id="ARBA00022692"/>
    </source>
</evidence>
<accession>A0A846M659</accession>
<evidence type="ECO:0000256" key="12">
    <source>
        <dbReference type="ARBA" id="ARBA00034430"/>
    </source>
</evidence>
<protein>
    <submittedName>
        <fullName evidence="14">Putative membrane protein</fullName>
    </submittedName>
</protein>
<evidence type="ECO:0000256" key="6">
    <source>
        <dbReference type="ARBA" id="ARBA00022826"/>
    </source>
</evidence>
<dbReference type="GO" id="GO:0016020">
    <property type="term" value="C:membrane"/>
    <property type="evidence" value="ECO:0007669"/>
    <property type="project" value="UniProtKB-SubCell"/>
</dbReference>
<dbReference type="RefSeq" id="WP_243855753.1">
    <property type="nucleotide sequence ID" value="NZ_JAASQR010000003.1"/>
</dbReference>
<evidence type="ECO:0000256" key="13">
    <source>
        <dbReference type="SAM" id="Phobius"/>
    </source>
</evidence>
<dbReference type="PANTHER" id="PTHR31462:SF5">
    <property type="entry name" value="ENDOSOMAL_LYSOSOMAL PROTON CHANNEL TMEM175"/>
    <property type="match status" value="1"/>
</dbReference>
<feature type="transmembrane region" description="Helical" evidence="13">
    <location>
        <begin position="51"/>
        <end position="69"/>
    </location>
</feature>
<comment type="catalytic activity">
    <reaction evidence="12">
        <text>K(+)(in) = K(+)(out)</text>
        <dbReference type="Rhea" id="RHEA:29463"/>
        <dbReference type="ChEBI" id="CHEBI:29103"/>
    </reaction>
</comment>
<proteinExistence type="inferred from homology"/>
<dbReference type="PANTHER" id="PTHR31462">
    <property type="entry name" value="ENDOSOMAL/LYSOSOMAL POTASSIUM CHANNEL TMEM175"/>
    <property type="match status" value="1"/>
</dbReference>
<comment type="caution">
    <text evidence="14">The sequence shown here is derived from an EMBL/GenBank/DDBJ whole genome shotgun (WGS) entry which is preliminary data.</text>
</comment>
<dbReference type="GO" id="GO:0015252">
    <property type="term" value="F:proton channel activity"/>
    <property type="evidence" value="ECO:0007669"/>
    <property type="project" value="InterPro"/>
</dbReference>
<reference evidence="14 15" key="1">
    <citation type="submission" date="2020-03" db="EMBL/GenBank/DDBJ databases">
        <title>Genomic Encyclopedia of Type Strains, Phase IV (KMG-IV): sequencing the most valuable type-strain genomes for metagenomic binning, comparative biology and taxonomic classification.</title>
        <authorList>
            <person name="Goeker M."/>
        </authorList>
    </citation>
    <scope>NUCLEOTIDE SEQUENCE [LARGE SCALE GENOMIC DNA]</scope>
    <source>
        <strain evidence="14 15">DSM 21299</strain>
    </source>
</reference>
<evidence type="ECO:0000256" key="11">
    <source>
        <dbReference type="ARBA" id="ARBA00023303"/>
    </source>
</evidence>
<keyword evidence="3" id="KW-0813">Transport</keyword>
<evidence type="ECO:0000313" key="14">
    <source>
        <dbReference type="EMBL" id="NIJ17747.1"/>
    </source>
</evidence>
<sequence length="203" mass="22301">MSDRSHQSVGGGMRAGRLEAFTDGVVAIIITIMVLELKVPHDGTLAALSDSVPILLAYVLSFINVGLYWNNHHHLLQATERIDGKVLWSNLFLLFWLSLVPFVIRWLDASGFSAMATASYGVVLGMAAIGYTLTERSIIACNGRQSALAQAIGRDWKGKISLGLYAVAVPTAFVARPMAIIFYVVVLLFWIAPDRRIERALRD</sequence>
<dbReference type="Proteomes" id="UP000576821">
    <property type="component" value="Unassembled WGS sequence"/>
</dbReference>
<feature type="transmembrane region" description="Helical" evidence="13">
    <location>
        <begin position="113"/>
        <end position="134"/>
    </location>
</feature>
<evidence type="ECO:0000256" key="9">
    <source>
        <dbReference type="ARBA" id="ARBA00023065"/>
    </source>
</evidence>
<comment type="subcellular location">
    <subcellularLocation>
        <location evidence="1">Membrane</location>
        <topology evidence="1">Multi-pass membrane protein</topology>
    </subcellularLocation>
</comment>
<keyword evidence="11" id="KW-0407">Ion channel</keyword>
<keyword evidence="5 13" id="KW-0812">Transmembrane</keyword>
<dbReference type="EMBL" id="JAASQR010000003">
    <property type="protein sequence ID" value="NIJ17747.1"/>
    <property type="molecule type" value="Genomic_DNA"/>
</dbReference>
<evidence type="ECO:0000256" key="8">
    <source>
        <dbReference type="ARBA" id="ARBA00022989"/>
    </source>
</evidence>
<organism evidence="14 15">
    <name type="scientific">Sphingobium vermicomposti</name>
    <dbReference type="NCBI Taxonomy" id="529005"/>
    <lineage>
        <taxon>Bacteria</taxon>
        <taxon>Pseudomonadati</taxon>
        <taxon>Pseudomonadota</taxon>
        <taxon>Alphaproteobacteria</taxon>
        <taxon>Sphingomonadales</taxon>
        <taxon>Sphingomonadaceae</taxon>
        <taxon>Sphingobium</taxon>
    </lineage>
</organism>
<evidence type="ECO:0000256" key="1">
    <source>
        <dbReference type="ARBA" id="ARBA00004141"/>
    </source>
</evidence>
<feature type="transmembrane region" description="Helical" evidence="13">
    <location>
        <begin position="162"/>
        <end position="192"/>
    </location>
</feature>
<dbReference type="InterPro" id="IPR010617">
    <property type="entry name" value="TMEM175-like"/>
</dbReference>
<dbReference type="GO" id="GO:0005267">
    <property type="term" value="F:potassium channel activity"/>
    <property type="evidence" value="ECO:0007669"/>
    <property type="project" value="UniProtKB-KW"/>
</dbReference>
<name>A0A846M659_9SPHN</name>
<gene>
    <name evidence="14" type="ORF">FHS54_002736</name>
</gene>
<evidence type="ECO:0000256" key="7">
    <source>
        <dbReference type="ARBA" id="ARBA00022958"/>
    </source>
</evidence>
<keyword evidence="4" id="KW-0633">Potassium transport</keyword>
<comment type="similarity">
    <text evidence="2">Belongs to the TMEM175 family.</text>
</comment>
<keyword evidence="15" id="KW-1185">Reference proteome</keyword>
<dbReference type="Pfam" id="PF06736">
    <property type="entry name" value="TMEM175"/>
    <property type="match status" value="1"/>
</dbReference>
<evidence type="ECO:0000256" key="4">
    <source>
        <dbReference type="ARBA" id="ARBA00022538"/>
    </source>
</evidence>
<feature type="transmembrane region" description="Helical" evidence="13">
    <location>
        <begin position="20"/>
        <end position="39"/>
    </location>
</feature>
<dbReference type="AlphaFoldDB" id="A0A846M659"/>
<evidence type="ECO:0000256" key="3">
    <source>
        <dbReference type="ARBA" id="ARBA00022448"/>
    </source>
</evidence>
<keyword evidence="6" id="KW-0631">Potassium channel</keyword>
<evidence type="ECO:0000256" key="2">
    <source>
        <dbReference type="ARBA" id="ARBA00006920"/>
    </source>
</evidence>
<keyword evidence="9" id="KW-0406">Ion transport</keyword>
<keyword evidence="8 13" id="KW-1133">Transmembrane helix</keyword>
<feature type="transmembrane region" description="Helical" evidence="13">
    <location>
        <begin position="90"/>
        <end position="107"/>
    </location>
</feature>
<keyword evidence="10 13" id="KW-0472">Membrane</keyword>